<keyword evidence="1" id="KW-1133">Transmembrane helix</keyword>
<dbReference type="EMBL" id="KB445805">
    <property type="protein sequence ID" value="EMD33639.1"/>
    <property type="molecule type" value="Genomic_DNA"/>
</dbReference>
<evidence type="ECO:0000313" key="3">
    <source>
        <dbReference type="Proteomes" id="UP000016930"/>
    </source>
</evidence>
<feature type="transmembrane region" description="Helical" evidence="1">
    <location>
        <begin position="96"/>
        <end position="126"/>
    </location>
</feature>
<organism evidence="2 3">
    <name type="scientific">Ceriporiopsis subvermispora (strain B)</name>
    <name type="common">White-rot fungus</name>
    <name type="synonym">Gelatoporia subvermispora</name>
    <dbReference type="NCBI Taxonomy" id="914234"/>
    <lineage>
        <taxon>Eukaryota</taxon>
        <taxon>Fungi</taxon>
        <taxon>Dikarya</taxon>
        <taxon>Basidiomycota</taxon>
        <taxon>Agaricomycotina</taxon>
        <taxon>Agaricomycetes</taxon>
        <taxon>Polyporales</taxon>
        <taxon>Gelatoporiaceae</taxon>
        <taxon>Gelatoporia</taxon>
    </lineage>
</organism>
<name>M2PD16_CERS8</name>
<proteinExistence type="predicted"/>
<evidence type="ECO:0000256" key="1">
    <source>
        <dbReference type="SAM" id="Phobius"/>
    </source>
</evidence>
<feature type="transmembrane region" description="Helical" evidence="1">
    <location>
        <begin position="132"/>
        <end position="153"/>
    </location>
</feature>
<evidence type="ECO:0000313" key="2">
    <source>
        <dbReference type="EMBL" id="EMD33639.1"/>
    </source>
</evidence>
<sequence>MVPVGTNAFSHLAALWYVEEFVPNIGWECVGGASISQSLDFRFVAMLLYIAPLLTISTRVCTVASDLIVLVVTWSKTFTLKRESARHGIKTPLSTLLLRDGTLCFTIFTLDLPMSALLCFNVFNIAGWATNVFTDVALFFVPLSSIIITHFLLNLRQVVYEPENAVGTHLSFVRAPQDPDAADWAGNGSQPTLRFASFVGNMGALLTHATNSEGSSNLELDWEYRGPCMDEEKAAAVDTDAEECDHIRSDLPLPSSAVYIGIDDPST</sequence>
<keyword evidence="3" id="KW-1185">Reference proteome</keyword>
<dbReference type="Proteomes" id="UP000016930">
    <property type="component" value="Unassembled WGS sequence"/>
</dbReference>
<accession>M2PD16</accession>
<protein>
    <submittedName>
        <fullName evidence="2">Uncharacterized protein</fullName>
    </submittedName>
</protein>
<feature type="transmembrane region" description="Helical" evidence="1">
    <location>
        <begin position="46"/>
        <end position="75"/>
    </location>
</feature>
<keyword evidence="1" id="KW-0472">Membrane</keyword>
<dbReference type="AlphaFoldDB" id="M2PD16"/>
<reference evidence="2 3" key="1">
    <citation type="journal article" date="2012" name="Proc. Natl. Acad. Sci. U.S.A.">
        <title>Comparative genomics of Ceriporiopsis subvermispora and Phanerochaete chrysosporium provide insight into selective ligninolysis.</title>
        <authorList>
            <person name="Fernandez-Fueyo E."/>
            <person name="Ruiz-Duenas F.J."/>
            <person name="Ferreira P."/>
            <person name="Floudas D."/>
            <person name="Hibbett D.S."/>
            <person name="Canessa P."/>
            <person name="Larrondo L.F."/>
            <person name="James T.Y."/>
            <person name="Seelenfreund D."/>
            <person name="Lobos S."/>
            <person name="Polanco R."/>
            <person name="Tello M."/>
            <person name="Honda Y."/>
            <person name="Watanabe T."/>
            <person name="Watanabe T."/>
            <person name="Ryu J.S."/>
            <person name="Kubicek C.P."/>
            <person name="Schmoll M."/>
            <person name="Gaskell J."/>
            <person name="Hammel K.E."/>
            <person name="St John F.J."/>
            <person name="Vanden Wymelenberg A."/>
            <person name="Sabat G."/>
            <person name="Splinter BonDurant S."/>
            <person name="Syed K."/>
            <person name="Yadav J.S."/>
            <person name="Doddapaneni H."/>
            <person name="Subramanian V."/>
            <person name="Lavin J.L."/>
            <person name="Oguiza J.A."/>
            <person name="Perez G."/>
            <person name="Pisabarro A.G."/>
            <person name="Ramirez L."/>
            <person name="Santoyo F."/>
            <person name="Master E."/>
            <person name="Coutinho P.M."/>
            <person name="Henrissat B."/>
            <person name="Lombard V."/>
            <person name="Magnuson J.K."/>
            <person name="Kuees U."/>
            <person name="Hori C."/>
            <person name="Igarashi K."/>
            <person name="Samejima M."/>
            <person name="Held B.W."/>
            <person name="Barry K.W."/>
            <person name="LaButti K.M."/>
            <person name="Lapidus A."/>
            <person name="Lindquist E.A."/>
            <person name="Lucas S.M."/>
            <person name="Riley R."/>
            <person name="Salamov A.A."/>
            <person name="Hoffmeister D."/>
            <person name="Schwenk D."/>
            <person name="Hadar Y."/>
            <person name="Yarden O."/>
            <person name="de Vries R.P."/>
            <person name="Wiebenga A."/>
            <person name="Stenlid J."/>
            <person name="Eastwood D."/>
            <person name="Grigoriev I.V."/>
            <person name="Berka R.M."/>
            <person name="Blanchette R.A."/>
            <person name="Kersten P."/>
            <person name="Martinez A.T."/>
            <person name="Vicuna R."/>
            <person name="Cullen D."/>
        </authorList>
    </citation>
    <scope>NUCLEOTIDE SEQUENCE [LARGE SCALE GENOMIC DNA]</scope>
    <source>
        <strain evidence="2 3">B</strain>
    </source>
</reference>
<dbReference type="HOGENOM" id="CLU_1161010_0_0_1"/>
<dbReference type="OrthoDB" id="2756498at2759"/>
<gene>
    <name evidence="2" type="ORF">CERSUDRAFT_98202</name>
</gene>
<keyword evidence="1" id="KW-0812">Transmembrane</keyword>